<keyword evidence="8" id="KW-0378">Hydrolase</keyword>
<dbReference type="RefSeq" id="WP_291130029.1">
    <property type="nucleotide sequence ID" value="NZ_LT599021.1"/>
</dbReference>
<dbReference type="GO" id="GO:0009252">
    <property type="term" value="P:peptidoglycan biosynthetic process"/>
    <property type="evidence" value="ECO:0007669"/>
    <property type="project" value="UniProtKB-KW"/>
</dbReference>
<evidence type="ECO:0000256" key="9">
    <source>
        <dbReference type="ARBA" id="ARBA00022960"/>
    </source>
</evidence>
<dbReference type="InterPro" id="IPR001460">
    <property type="entry name" value="PCN-bd_Tpept"/>
</dbReference>
<keyword evidence="12 15" id="KW-0472">Membrane</keyword>
<dbReference type="GO" id="GO:0008360">
    <property type="term" value="P:regulation of cell shape"/>
    <property type="evidence" value="ECO:0007669"/>
    <property type="project" value="UniProtKB-KW"/>
</dbReference>
<comment type="subcellular location">
    <subcellularLocation>
        <location evidence="2">Cell membrane</location>
    </subcellularLocation>
    <subcellularLocation>
        <location evidence="1">Membrane</location>
        <topology evidence="1">Single-pass membrane protein</topology>
    </subcellularLocation>
</comment>
<dbReference type="GO" id="GO:0005886">
    <property type="term" value="C:plasma membrane"/>
    <property type="evidence" value="ECO:0007669"/>
    <property type="project" value="UniProtKB-SubCell"/>
</dbReference>
<evidence type="ECO:0000259" key="17">
    <source>
        <dbReference type="Pfam" id="PF03717"/>
    </source>
</evidence>
<organism evidence="18">
    <name type="scientific">uncultured Dysgonomonas sp</name>
    <dbReference type="NCBI Taxonomy" id="206096"/>
    <lineage>
        <taxon>Bacteria</taxon>
        <taxon>Pseudomonadati</taxon>
        <taxon>Bacteroidota</taxon>
        <taxon>Bacteroidia</taxon>
        <taxon>Bacteroidales</taxon>
        <taxon>Dysgonomonadaceae</taxon>
        <taxon>Dysgonomonas</taxon>
        <taxon>environmental samples</taxon>
    </lineage>
</organism>
<keyword evidence="10" id="KW-0573">Peptidoglycan synthesis</keyword>
<dbReference type="FunFam" id="3.40.710.10:FF:000024">
    <property type="entry name" value="Penicillin-binding protein 2"/>
    <property type="match status" value="1"/>
</dbReference>
<evidence type="ECO:0000256" key="5">
    <source>
        <dbReference type="ARBA" id="ARBA00022645"/>
    </source>
</evidence>
<keyword evidence="7 15" id="KW-0812">Transmembrane</keyword>
<evidence type="ECO:0000313" key="18">
    <source>
        <dbReference type="EMBL" id="SBV93278.1"/>
    </source>
</evidence>
<evidence type="ECO:0000256" key="8">
    <source>
        <dbReference type="ARBA" id="ARBA00022801"/>
    </source>
</evidence>
<keyword evidence="4" id="KW-0997">Cell inner membrane</keyword>
<dbReference type="SUPFAM" id="SSF56519">
    <property type="entry name" value="Penicillin binding protein dimerisation domain"/>
    <property type="match status" value="1"/>
</dbReference>
<evidence type="ECO:0000256" key="3">
    <source>
        <dbReference type="ARBA" id="ARBA00022475"/>
    </source>
</evidence>
<dbReference type="InterPro" id="IPR050515">
    <property type="entry name" value="Beta-lactam/transpept"/>
</dbReference>
<evidence type="ECO:0000256" key="15">
    <source>
        <dbReference type="SAM" id="Phobius"/>
    </source>
</evidence>
<evidence type="ECO:0000259" key="16">
    <source>
        <dbReference type="Pfam" id="PF00905"/>
    </source>
</evidence>
<evidence type="ECO:0000256" key="10">
    <source>
        <dbReference type="ARBA" id="ARBA00022984"/>
    </source>
</evidence>
<dbReference type="GO" id="GO:0071555">
    <property type="term" value="P:cell wall organization"/>
    <property type="evidence" value="ECO:0007669"/>
    <property type="project" value="UniProtKB-KW"/>
</dbReference>
<keyword evidence="3" id="KW-1003">Cell membrane</keyword>
<dbReference type="NCBIfam" id="TIGR03423">
    <property type="entry name" value="pbp2_mrdA"/>
    <property type="match status" value="1"/>
</dbReference>
<dbReference type="EMBL" id="FLUL01000001">
    <property type="protein sequence ID" value="SBV93278.1"/>
    <property type="molecule type" value="Genomic_DNA"/>
</dbReference>
<dbReference type="SUPFAM" id="SSF56601">
    <property type="entry name" value="beta-lactamase/transpeptidase-like"/>
    <property type="match status" value="1"/>
</dbReference>
<reference evidence="18" key="1">
    <citation type="submission" date="2016-04" db="EMBL/GenBank/DDBJ databases">
        <authorList>
            <person name="Evans L.H."/>
            <person name="Alamgir A."/>
            <person name="Owens N."/>
            <person name="Weber N.D."/>
            <person name="Virtaneva K."/>
            <person name="Barbian K."/>
            <person name="Babar A."/>
            <person name="Rosenke K."/>
        </authorList>
    </citation>
    <scope>NUCLEOTIDE SEQUENCE</scope>
    <source>
        <strain evidence="18">86-2</strain>
    </source>
</reference>
<evidence type="ECO:0000256" key="11">
    <source>
        <dbReference type="ARBA" id="ARBA00022989"/>
    </source>
</evidence>
<dbReference type="Pfam" id="PF03717">
    <property type="entry name" value="PBP_dimer"/>
    <property type="match status" value="1"/>
</dbReference>
<dbReference type="GO" id="GO:0008658">
    <property type="term" value="F:penicillin binding"/>
    <property type="evidence" value="ECO:0007669"/>
    <property type="project" value="InterPro"/>
</dbReference>
<feature type="domain" description="Penicillin-binding protein dimerisation" evidence="17">
    <location>
        <begin position="54"/>
        <end position="224"/>
    </location>
</feature>
<keyword evidence="6" id="KW-0645">Protease</keyword>
<dbReference type="GO" id="GO:0006508">
    <property type="term" value="P:proteolysis"/>
    <property type="evidence" value="ECO:0007669"/>
    <property type="project" value="UniProtKB-KW"/>
</dbReference>
<evidence type="ECO:0000256" key="14">
    <source>
        <dbReference type="SAM" id="MobiDB-lite"/>
    </source>
</evidence>
<evidence type="ECO:0000256" key="2">
    <source>
        <dbReference type="ARBA" id="ARBA00004236"/>
    </source>
</evidence>
<evidence type="ECO:0000256" key="12">
    <source>
        <dbReference type="ARBA" id="ARBA00023136"/>
    </source>
</evidence>
<dbReference type="InterPro" id="IPR005311">
    <property type="entry name" value="PBP_dimer"/>
</dbReference>
<dbReference type="PANTHER" id="PTHR30627">
    <property type="entry name" value="PEPTIDOGLYCAN D,D-TRANSPEPTIDASE"/>
    <property type="match status" value="1"/>
</dbReference>
<dbReference type="AlphaFoldDB" id="A0A212J1D0"/>
<dbReference type="InterPro" id="IPR012338">
    <property type="entry name" value="Beta-lactam/transpept-like"/>
</dbReference>
<protein>
    <submittedName>
        <fullName evidence="18">Penicillin-binding protein 2</fullName>
    </submittedName>
</protein>
<dbReference type="GO" id="GO:0009002">
    <property type="term" value="F:serine-type D-Ala-D-Ala carboxypeptidase activity"/>
    <property type="evidence" value="ECO:0007669"/>
    <property type="project" value="InterPro"/>
</dbReference>
<dbReference type="Gene3D" id="3.30.1390.30">
    <property type="entry name" value="Penicillin-binding protein 2a, domain 3"/>
    <property type="match status" value="1"/>
</dbReference>
<feature type="transmembrane region" description="Helical" evidence="15">
    <location>
        <begin position="12"/>
        <end position="31"/>
    </location>
</feature>
<dbReference type="Gene3D" id="3.40.710.10">
    <property type="entry name" value="DD-peptidase/beta-lactamase superfamily"/>
    <property type="match status" value="1"/>
</dbReference>
<name>A0A212J1D0_9BACT</name>
<sequence length="658" mass="73803">MAKNILDLSKRKYVLGGIACGIILIYIIQLFNLQVLNPEYKDFADGNAFFNRTLYPARGVISDRKDRILVYNQPTYDIVYIPREVQPFDTLDFCKSLNITREQFDKRMNDIKDRRLNPGYSSYTMQTFMTQLTTQESGLLQEKLYKFPGFFIQNRTLRQYNYHNAGLLLGYVAEVSRSQLENDPYYVRGDYGGKSGLEASYENYLRGEKGIEVLLRDAHGRIQGRYENGKFDKSPVSGKNLTLSVDIDLQAYGEYLLQNKVGCVVMIEPSTGEILCLVTSPTYDPSMLLGRNFSKSYKELEDNPLKPLFNRAIQGMYPPGSTFKPTQGLIFLQEDIITSNTLYACAGGYPPLGGRPKCHPHGSPLSLVPAIATSCNSYFCYGLSAMLGNRKKYKSTVEAFDIWKDHMVDMGFGYRLGVDLPSEKRGFIPNANFYSRAFKRENWSASNVISIAIGQGEITATPLQIANFAASISNRGFYYAPHVVRQIQDTPLDSIYTHPHYTGIKKEYYQYVVEGMALAVTGGTCRGANIPDIEVCGKTGTAENPHGKDHSLFMGFAPKDNPKVAICVIVENAGFGATFAVPIGRLMIQKYLKGEVPASDKYIEERIATTTILPQTFFNWNRANKKYDEFSQPAVSNTDGAVDETSIEPFSLNPAENQ</sequence>
<dbReference type="InterPro" id="IPR036138">
    <property type="entry name" value="PBP_dimer_sf"/>
</dbReference>
<dbReference type="Gene3D" id="3.90.1310.10">
    <property type="entry name" value="Penicillin-binding protein 2a (Domain 2)"/>
    <property type="match status" value="1"/>
</dbReference>
<gene>
    <name evidence="18" type="ORF">KL86DYS2_10513</name>
</gene>
<accession>A0A212J1D0</accession>
<keyword evidence="9" id="KW-0133">Cell shape</keyword>
<dbReference type="InterPro" id="IPR017790">
    <property type="entry name" value="Penicillin-binding_protein_2"/>
</dbReference>
<proteinExistence type="predicted"/>
<dbReference type="Pfam" id="PF00905">
    <property type="entry name" value="Transpeptidase"/>
    <property type="match status" value="1"/>
</dbReference>
<dbReference type="GO" id="GO:0071972">
    <property type="term" value="F:peptidoglycan L,D-transpeptidase activity"/>
    <property type="evidence" value="ECO:0007669"/>
    <property type="project" value="TreeGrafter"/>
</dbReference>
<evidence type="ECO:0000256" key="7">
    <source>
        <dbReference type="ARBA" id="ARBA00022692"/>
    </source>
</evidence>
<evidence type="ECO:0000256" key="13">
    <source>
        <dbReference type="ARBA" id="ARBA00023316"/>
    </source>
</evidence>
<evidence type="ECO:0000256" key="1">
    <source>
        <dbReference type="ARBA" id="ARBA00004167"/>
    </source>
</evidence>
<keyword evidence="11 15" id="KW-1133">Transmembrane helix</keyword>
<dbReference type="PANTHER" id="PTHR30627:SF2">
    <property type="entry name" value="PEPTIDOGLYCAN D,D-TRANSPEPTIDASE MRDA"/>
    <property type="match status" value="1"/>
</dbReference>
<feature type="region of interest" description="Disordered" evidence="14">
    <location>
        <begin position="631"/>
        <end position="658"/>
    </location>
</feature>
<evidence type="ECO:0000256" key="4">
    <source>
        <dbReference type="ARBA" id="ARBA00022519"/>
    </source>
</evidence>
<feature type="domain" description="Penicillin-binding protein transpeptidase" evidence="16">
    <location>
        <begin position="262"/>
        <end position="582"/>
    </location>
</feature>
<evidence type="ECO:0000256" key="6">
    <source>
        <dbReference type="ARBA" id="ARBA00022670"/>
    </source>
</evidence>
<keyword evidence="5" id="KW-0121">Carboxypeptidase</keyword>
<keyword evidence="13" id="KW-0961">Cell wall biogenesis/degradation</keyword>